<dbReference type="InterPro" id="IPR041522">
    <property type="entry name" value="CdaR_GGDEF"/>
</dbReference>
<accession>A0A1I6I9R4</accession>
<dbReference type="AlphaFoldDB" id="A0A1I6I9R4"/>
<dbReference type="InterPro" id="IPR018060">
    <property type="entry name" value="HTH_AraC"/>
</dbReference>
<dbReference type="SMART" id="SM00342">
    <property type="entry name" value="HTH_ARAC"/>
    <property type="match status" value="1"/>
</dbReference>
<feature type="domain" description="HTH araC/xylS-type" evidence="7">
    <location>
        <begin position="418"/>
        <end position="516"/>
    </location>
</feature>
<dbReference type="SMART" id="SM00448">
    <property type="entry name" value="REC"/>
    <property type="match status" value="1"/>
</dbReference>
<dbReference type="EMBL" id="FOYZ01000002">
    <property type="protein sequence ID" value="SFR63505.1"/>
    <property type="molecule type" value="Genomic_DNA"/>
</dbReference>
<proteinExistence type="predicted"/>
<dbReference type="PROSITE" id="PS50110">
    <property type="entry name" value="RESPONSE_REGULATORY"/>
    <property type="match status" value="1"/>
</dbReference>
<dbReference type="RefSeq" id="WP_092559209.1">
    <property type="nucleotide sequence ID" value="NZ_FOYZ01000002.1"/>
</dbReference>
<dbReference type="InterPro" id="IPR001789">
    <property type="entry name" value="Sig_transdc_resp-reg_receiver"/>
</dbReference>
<dbReference type="GO" id="GO:0043565">
    <property type="term" value="F:sequence-specific DNA binding"/>
    <property type="evidence" value="ECO:0007669"/>
    <property type="project" value="InterPro"/>
</dbReference>
<comment type="function">
    <text evidence="5">May play the central regulatory role in sporulation. It may be an element of the effector pathway responsible for the activation of sporulation genes in response to nutritional stress. Spo0A may act in concert with spo0H (a sigma factor) to control the expression of some genes that are critical to the sporulation process.</text>
</comment>
<comment type="caution">
    <text evidence="6">Lacks conserved residue(s) required for the propagation of feature annotation.</text>
</comment>
<dbReference type="PANTHER" id="PTHR43280:SF28">
    <property type="entry name" value="HTH-TYPE TRANSCRIPTIONAL ACTIVATOR RHAS"/>
    <property type="match status" value="1"/>
</dbReference>
<dbReference type="Pfam" id="PF00072">
    <property type="entry name" value="Response_reg"/>
    <property type="match status" value="1"/>
</dbReference>
<evidence type="ECO:0000313" key="10">
    <source>
        <dbReference type="Proteomes" id="UP000199659"/>
    </source>
</evidence>
<reference evidence="9 10" key="1">
    <citation type="submission" date="2016-10" db="EMBL/GenBank/DDBJ databases">
        <authorList>
            <person name="de Groot N.N."/>
        </authorList>
    </citation>
    <scope>NUCLEOTIDE SEQUENCE [LARGE SCALE GENOMIC DNA]</scope>
    <source>
        <strain evidence="9 10">743A</strain>
    </source>
</reference>
<evidence type="ECO:0000256" key="4">
    <source>
        <dbReference type="ARBA" id="ARBA00023163"/>
    </source>
</evidence>
<dbReference type="SUPFAM" id="SSF52172">
    <property type="entry name" value="CheY-like"/>
    <property type="match status" value="1"/>
</dbReference>
<dbReference type="GO" id="GO:0000160">
    <property type="term" value="P:phosphorelay signal transduction system"/>
    <property type="evidence" value="ECO:0007669"/>
    <property type="project" value="InterPro"/>
</dbReference>
<evidence type="ECO:0000259" key="7">
    <source>
        <dbReference type="PROSITE" id="PS01124"/>
    </source>
</evidence>
<dbReference type="Proteomes" id="UP000199659">
    <property type="component" value="Unassembled WGS sequence"/>
</dbReference>
<dbReference type="Pfam" id="PF12833">
    <property type="entry name" value="HTH_18"/>
    <property type="match status" value="1"/>
</dbReference>
<evidence type="ECO:0000256" key="6">
    <source>
        <dbReference type="PROSITE-ProRule" id="PRU00169"/>
    </source>
</evidence>
<keyword evidence="4" id="KW-0804">Transcription</keyword>
<keyword evidence="3" id="KW-0238">DNA-binding</keyword>
<evidence type="ECO:0000313" key="9">
    <source>
        <dbReference type="EMBL" id="SFR63505.1"/>
    </source>
</evidence>
<feature type="domain" description="Response regulatory" evidence="8">
    <location>
        <begin position="3"/>
        <end position="120"/>
    </location>
</feature>
<keyword evidence="10" id="KW-1185">Reference proteome</keyword>
<evidence type="ECO:0000256" key="3">
    <source>
        <dbReference type="ARBA" id="ARBA00023125"/>
    </source>
</evidence>
<evidence type="ECO:0000256" key="5">
    <source>
        <dbReference type="ARBA" id="ARBA00024867"/>
    </source>
</evidence>
<dbReference type="Gene3D" id="3.40.50.2300">
    <property type="match status" value="1"/>
</dbReference>
<dbReference type="InterPro" id="IPR009057">
    <property type="entry name" value="Homeodomain-like_sf"/>
</dbReference>
<dbReference type="STRING" id="37658.SAMN05661086_00593"/>
<dbReference type="PROSITE" id="PS01124">
    <property type="entry name" value="HTH_ARAC_FAMILY_2"/>
    <property type="match status" value="1"/>
</dbReference>
<dbReference type="OrthoDB" id="9794370at2"/>
<dbReference type="SUPFAM" id="SSF46689">
    <property type="entry name" value="Homeodomain-like"/>
    <property type="match status" value="2"/>
</dbReference>
<dbReference type="PANTHER" id="PTHR43280">
    <property type="entry name" value="ARAC-FAMILY TRANSCRIPTIONAL REGULATOR"/>
    <property type="match status" value="1"/>
</dbReference>
<dbReference type="Pfam" id="PF17853">
    <property type="entry name" value="GGDEF_2"/>
    <property type="match status" value="1"/>
</dbReference>
<keyword evidence="2" id="KW-0805">Transcription regulation</keyword>
<evidence type="ECO:0000256" key="2">
    <source>
        <dbReference type="ARBA" id="ARBA00023015"/>
    </source>
</evidence>
<dbReference type="Gene3D" id="1.10.10.60">
    <property type="entry name" value="Homeodomain-like"/>
    <property type="match status" value="2"/>
</dbReference>
<sequence length="525" mass="61194">MYKMLIAEQEEEYIEIISEYTSQPAKGIEVVGYPKSGSEVLRLVSELTPDILIISVALQGISGLEVVRRLRKHNSEISIIMLSEYDYYDFIRESINYGVADYLLKPVKKNDLIHVLDRVLDELRQRDLFKEEMRTDKRIRSQIYEFADYSFIYSFLWNGKMDGEIKRYQSLFNLGNRGYVLNLEIVSLGAECVLSMEKDKSILYQTIKDILSDKHVCVVGPVIGNRIIIYISESTQEENYKEHIQLANKLCAEMKRCLNMEVKIGVGNTKKLEAIHDSYEEAIKSLRYKEKGNVIHVNDVLFNSASHNDYITVENKMLQSIKYGKDESLDLFSEILDMLKPLNIDARKNKLFELLVLACHEARMQGENEADNLNYYDFLREVENASWKEVEEKVYRHFEYIIKAIRTSRSDRKSDVVKEALQYINEHFQGELTLDDVSNYVGVTPQHFSKIFKEETGFNYVEWLTNLRIEKAKEYLMEGNKTIKEICYLVGHNDPNYFSRLFKKTVGKSPSEFIKLDKEGLSNSH</sequence>
<name>A0A1I6I9R4_9FIRM</name>
<dbReference type="InterPro" id="IPR011006">
    <property type="entry name" value="CheY-like_superfamily"/>
</dbReference>
<dbReference type="GO" id="GO:0003700">
    <property type="term" value="F:DNA-binding transcription factor activity"/>
    <property type="evidence" value="ECO:0007669"/>
    <property type="project" value="InterPro"/>
</dbReference>
<evidence type="ECO:0000259" key="8">
    <source>
        <dbReference type="PROSITE" id="PS50110"/>
    </source>
</evidence>
<gene>
    <name evidence="9" type="ORF">SAMN05661086_00593</name>
</gene>
<protein>
    <recommendedName>
        <fullName evidence="1">Stage 0 sporulation protein A homolog</fullName>
    </recommendedName>
</protein>
<evidence type="ECO:0000256" key="1">
    <source>
        <dbReference type="ARBA" id="ARBA00018672"/>
    </source>
</evidence>
<organism evidence="9 10">
    <name type="scientific">Anaeromicropila populeti</name>
    <dbReference type="NCBI Taxonomy" id="37658"/>
    <lineage>
        <taxon>Bacteria</taxon>
        <taxon>Bacillati</taxon>
        <taxon>Bacillota</taxon>
        <taxon>Clostridia</taxon>
        <taxon>Lachnospirales</taxon>
        <taxon>Lachnospiraceae</taxon>
        <taxon>Anaeromicropila</taxon>
    </lineage>
</organism>